<dbReference type="InterPro" id="IPR053169">
    <property type="entry name" value="MUG_Protein"/>
</dbReference>
<protein>
    <submittedName>
        <fullName evidence="2">Putative alpha-1,6-mannanase (GH76 family)</fullName>
    </submittedName>
</protein>
<dbReference type="PANTHER" id="PTHR47791:SF4">
    <property type="entry name" value="(PUTATIVE SECRETED PROTEIN)-RELATED"/>
    <property type="match status" value="1"/>
</dbReference>
<dbReference type="SUPFAM" id="SSF48208">
    <property type="entry name" value="Six-hairpin glycosidases"/>
    <property type="match status" value="1"/>
</dbReference>
<keyword evidence="1" id="KW-0472">Membrane</keyword>
<dbReference type="GO" id="GO:0005975">
    <property type="term" value="P:carbohydrate metabolic process"/>
    <property type="evidence" value="ECO:0007669"/>
    <property type="project" value="InterPro"/>
</dbReference>
<feature type="transmembrane region" description="Helical" evidence="1">
    <location>
        <begin position="12"/>
        <end position="34"/>
    </location>
</feature>
<keyword evidence="1" id="KW-1133">Transmembrane helix</keyword>
<accession>A0A7W3P5J3</accession>
<evidence type="ECO:0000313" key="3">
    <source>
        <dbReference type="Proteomes" id="UP000523079"/>
    </source>
</evidence>
<dbReference type="PROSITE" id="PS51318">
    <property type="entry name" value="TAT"/>
    <property type="match status" value="1"/>
</dbReference>
<keyword evidence="3" id="KW-1185">Reference proteome</keyword>
<comment type="caution">
    <text evidence="2">The sequence shown here is derived from an EMBL/GenBank/DDBJ whole genome shotgun (WGS) entry which is preliminary data.</text>
</comment>
<dbReference type="PIRSF" id="PIRSF021505">
    <property type="entry name" value="O_gly_hdrol"/>
    <property type="match status" value="1"/>
</dbReference>
<dbReference type="Proteomes" id="UP000523079">
    <property type="component" value="Unassembled WGS sequence"/>
</dbReference>
<dbReference type="InterPro" id="IPR008928">
    <property type="entry name" value="6-hairpin_glycosidase_sf"/>
</dbReference>
<evidence type="ECO:0000313" key="2">
    <source>
        <dbReference type="EMBL" id="MBA8793993.1"/>
    </source>
</evidence>
<proteinExistence type="predicted"/>
<dbReference type="InterPro" id="IPR006311">
    <property type="entry name" value="TAT_signal"/>
</dbReference>
<reference evidence="2 3" key="1">
    <citation type="submission" date="2020-07" db="EMBL/GenBank/DDBJ databases">
        <title>Sequencing the genomes of 1000 actinobacteria strains.</title>
        <authorList>
            <person name="Klenk H.-P."/>
        </authorList>
    </citation>
    <scope>NUCLEOTIDE SEQUENCE [LARGE SCALE GENOMIC DNA]</scope>
    <source>
        <strain evidence="2 3">DSM 100723</strain>
    </source>
</reference>
<dbReference type="InterPro" id="IPR005198">
    <property type="entry name" value="Glyco_hydro_76"/>
</dbReference>
<name>A0A7W3P5J3_9ACTN</name>
<dbReference type="Gene3D" id="1.50.10.20">
    <property type="match status" value="1"/>
</dbReference>
<dbReference type="InterPro" id="IPR014512">
    <property type="entry name" value="O_gly_hydro"/>
</dbReference>
<gene>
    <name evidence="2" type="ORF">FHX74_001598</name>
</gene>
<dbReference type="RefSeq" id="WP_220483596.1">
    <property type="nucleotide sequence ID" value="NZ_JACGWT010000002.1"/>
</dbReference>
<dbReference type="AlphaFoldDB" id="A0A7W3P5J3"/>
<dbReference type="EMBL" id="JACGWT010000002">
    <property type="protein sequence ID" value="MBA8793993.1"/>
    <property type="molecule type" value="Genomic_DNA"/>
</dbReference>
<organism evidence="2 3">
    <name type="scientific">Microlunatus kandeliicorticis</name>
    <dbReference type="NCBI Taxonomy" id="1759536"/>
    <lineage>
        <taxon>Bacteria</taxon>
        <taxon>Bacillati</taxon>
        <taxon>Actinomycetota</taxon>
        <taxon>Actinomycetes</taxon>
        <taxon>Propionibacteriales</taxon>
        <taxon>Propionibacteriaceae</taxon>
        <taxon>Microlunatus</taxon>
    </lineage>
</organism>
<sequence length="404" mass="44874">MTEEQRRLGRRGFCGLMGGAAAVVGGVGGVGLGAGSAAAAPSDGGTGSRWVRRAEATWEALQRWFATHDGSDLYREQYPVAAGDNAYSYEWPFSQAHAAALDLTGIPAVGRRYRAELDRHDRAQQHYWSAKGSTGLPGFASYPTAPWGGGGDFFYDDNEWVGLIDLQRYLRFGDRSVVAQAEQIFDLVVSGWDDDASHAAPGGVFWTQASWSQDRNTVSNMPGALVGLSLYQLDRNRRRFDWSMRMYDWTNQHLVDPKDGLYWDHLGLDGKPEKTKWSYNQGVPVGVNVLLHRITGRRHYLDEAVRIADAATSFYGTDALDGQPVFFNSIWFRNLLLLQSVTGGSERRRQLESYAERLWTDKRDPDTGLFHFADDGSTQMIEQAGATQVFALAALPPSAYRTLL</sequence>
<keyword evidence="1" id="KW-0812">Transmembrane</keyword>
<dbReference type="Pfam" id="PF03663">
    <property type="entry name" value="Glyco_hydro_76"/>
    <property type="match status" value="1"/>
</dbReference>
<evidence type="ECO:0000256" key="1">
    <source>
        <dbReference type="SAM" id="Phobius"/>
    </source>
</evidence>
<dbReference type="PANTHER" id="PTHR47791">
    <property type="entry name" value="MEIOTICALLY UP-REGULATED GENE 191 PROTEIN"/>
    <property type="match status" value="1"/>
</dbReference>